<protein>
    <submittedName>
        <fullName evidence="1">DUF4079 domain-containing protein</fullName>
    </submittedName>
</protein>
<dbReference type="EMBL" id="JTHE02000003">
    <property type="protein sequence ID" value="NEV66144.1"/>
    <property type="molecule type" value="Genomic_DNA"/>
</dbReference>
<proteinExistence type="predicted"/>
<sequence length="155" mass="16825">MNLPSFIWLWRIAAWSMGLTGFLFVSLLAIGGWMRYLRLQGETVPSLDGQTSTFIGLRRLHFALGVGLVLTVLLLLSIGIVGTLGHFGSLGHSAHLPAGLTVVALTMASAWSATQINHPQKPWARSLHLTLNGLLMVALGLVSWSGWLVVQKYLP</sequence>
<dbReference type="Pfam" id="PF13301">
    <property type="entry name" value="DUF4079"/>
    <property type="match status" value="1"/>
</dbReference>
<accession>A0A0C1ULX2</accession>
<gene>
    <name evidence="1" type="ORF">QQ91_003330</name>
</gene>
<evidence type="ECO:0000313" key="1">
    <source>
        <dbReference type="EMBL" id="NEV66144.1"/>
    </source>
</evidence>
<organism evidence="1">
    <name type="scientific">Lyngbya confervoides BDU141951</name>
    <dbReference type="NCBI Taxonomy" id="1574623"/>
    <lineage>
        <taxon>Bacteria</taxon>
        <taxon>Bacillati</taxon>
        <taxon>Cyanobacteriota</taxon>
        <taxon>Cyanophyceae</taxon>
        <taxon>Oscillatoriophycideae</taxon>
        <taxon>Oscillatoriales</taxon>
        <taxon>Microcoleaceae</taxon>
        <taxon>Lyngbya</taxon>
    </lineage>
</organism>
<dbReference type="AlphaFoldDB" id="A0A0C1ULX2"/>
<dbReference type="InterPro" id="IPR025067">
    <property type="entry name" value="DUF4079"/>
</dbReference>
<reference evidence="1" key="2">
    <citation type="journal article" date="2015" name="Genome Announc.">
        <title>Draft Genome Sequence of Filamentous Marine Cyanobacterium Lyngbya confervoides Strain BDU141951.</title>
        <authorList>
            <person name="Chandrababunaidu M.M."/>
            <person name="Sen D."/>
            <person name="Tripathy S."/>
        </authorList>
    </citation>
    <scope>NUCLEOTIDE SEQUENCE</scope>
    <source>
        <strain evidence="1">BDU141951</strain>
    </source>
</reference>
<reference evidence="1" key="3">
    <citation type="submission" date="2020-02" db="EMBL/GenBank/DDBJ databases">
        <authorList>
            <person name="Sarangi A.N."/>
            <person name="Ghosh S."/>
            <person name="Mukherjee M."/>
            <person name="Tripathy S."/>
        </authorList>
    </citation>
    <scope>NUCLEOTIDE SEQUENCE</scope>
    <source>
        <strain evidence="1">BDU141951</strain>
    </source>
</reference>
<comment type="caution">
    <text evidence="1">The sequence shown here is derived from an EMBL/GenBank/DDBJ whole genome shotgun (WGS) entry which is preliminary data.</text>
</comment>
<name>A0A0C1ULX2_9CYAN</name>
<reference evidence="1" key="1">
    <citation type="submission" date="2014-11" db="EMBL/GenBank/DDBJ databases">
        <authorList>
            <person name="Malar M.C."/>
            <person name="Sen D."/>
            <person name="Tripathy S."/>
        </authorList>
    </citation>
    <scope>NUCLEOTIDE SEQUENCE</scope>
    <source>
        <strain evidence="1">BDU141951</strain>
    </source>
</reference>